<dbReference type="RefSeq" id="WP_069956984.1">
    <property type="nucleotide sequence ID" value="NZ_MCGG01000010.1"/>
</dbReference>
<evidence type="ECO:0000256" key="1">
    <source>
        <dbReference type="ARBA" id="ARBA00004496"/>
    </source>
</evidence>
<evidence type="ECO:0000313" key="18">
    <source>
        <dbReference type="EMBL" id="OEJ68917.1"/>
    </source>
</evidence>
<dbReference type="Gene3D" id="1.10.10.920">
    <property type="match status" value="1"/>
</dbReference>
<dbReference type="OrthoDB" id="9808022at2"/>
<dbReference type="STRING" id="28181.BEN30_05260"/>
<feature type="binding site" evidence="16">
    <location>
        <position position="56"/>
    </location>
    <ligand>
        <name>[4Fe-4S] cluster</name>
        <dbReference type="ChEBI" id="CHEBI:49883"/>
        <note>4Fe-4S-S-AdoMet</note>
    </ligand>
</feature>
<dbReference type="GO" id="GO:0046872">
    <property type="term" value="F:metal ion binding"/>
    <property type="evidence" value="ECO:0007669"/>
    <property type="project" value="UniProtKB-KW"/>
</dbReference>
<dbReference type="InterPro" id="IPR007197">
    <property type="entry name" value="rSAM"/>
</dbReference>
<dbReference type="UniPathway" id="UPA00251">
    <property type="reaction ID" value="UER00323"/>
</dbReference>
<evidence type="ECO:0000256" key="10">
    <source>
        <dbReference type="ARBA" id="ARBA00023004"/>
    </source>
</evidence>
<proteinExistence type="inferred from homology"/>
<dbReference type="GO" id="GO:0004109">
    <property type="term" value="F:coproporphyrinogen oxidase activity"/>
    <property type="evidence" value="ECO:0007669"/>
    <property type="project" value="InterPro"/>
</dbReference>
<dbReference type="GO" id="GO:0005737">
    <property type="term" value="C:cytoplasm"/>
    <property type="evidence" value="ECO:0007669"/>
    <property type="project" value="UniProtKB-SubCell"/>
</dbReference>
<dbReference type="SUPFAM" id="SSF102114">
    <property type="entry name" value="Radical SAM enzymes"/>
    <property type="match status" value="1"/>
</dbReference>
<evidence type="ECO:0000256" key="15">
    <source>
        <dbReference type="PIRSR" id="PIRSR000167-1"/>
    </source>
</evidence>
<organism evidence="18 19">
    <name type="scientific">Magnetovibrio blakemorei</name>
    <dbReference type="NCBI Taxonomy" id="28181"/>
    <lineage>
        <taxon>Bacteria</taxon>
        <taxon>Pseudomonadati</taxon>
        <taxon>Pseudomonadota</taxon>
        <taxon>Alphaproteobacteria</taxon>
        <taxon>Rhodospirillales</taxon>
        <taxon>Magnetovibrionaceae</taxon>
        <taxon>Magnetovibrio</taxon>
    </lineage>
</organism>
<feature type="binding site" evidence="15">
    <location>
        <begin position="62"/>
        <end position="64"/>
    </location>
    <ligand>
        <name>S-adenosyl-L-methionine</name>
        <dbReference type="ChEBI" id="CHEBI:59789"/>
        <label>2</label>
    </ligand>
</feature>
<keyword evidence="5 14" id="KW-0004">4Fe-4S</keyword>
<evidence type="ECO:0000256" key="7">
    <source>
        <dbReference type="ARBA" id="ARBA00022691"/>
    </source>
</evidence>
<dbReference type="InterPro" id="IPR006638">
    <property type="entry name" value="Elp3/MiaA/NifB-like_rSAM"/>
</dbReference>
<evidence type="ECO:0000256" key="8">
    <source>
        <dbReference type="ARBA" id="ARBA00022723"/>
    </source>
</evidence>
<feature type="binding site" evidence="16">
    <location>
        <position position="63"/>
    </location>
    <ligand>
        <name>[4Fe-4S] cluster</name>
        <dbReference type="ChEBI" id="CHEBI:49883"/>
        <note>4Fe-4S-S-AdoMet</note>
    </ligand>
</feature>
<dbReference type="SFLD" id="SFLDS00029">
    <property type="entry name" value="Radical_SAM"/>
    <property type="match status" value="1"/>
</dbReference>
<keyword evidence="12 14" id="KW-0627">Porphyrin biosynthesis</keyword>
<feature type="binding site" evidence="15">
    <location>
        <position position="140"/>
    </location>
    <ligand>
        <name>S-adenosyl-L-methionine</name>
        <dbReference type="ChEBI" id="CHEBI:59789"/>
        <label>1</label>
    </ligand>
</feature>
<dbReference type="PROSITE" id="PS51918">
    <property type="entry name" value="RADICAL_SAM"/>
    <property type="match status" value="1"/>
</dbReference>
<keyword evidence="8 14" id="KW-0479">Metal-binding</keyword>
<feature type="binding site" evidence="15">
    <location>
        <position position="107"/>
    </location>
    <ligand>
        <name>S-adenosyl-L-methionine</name>
        <dbReference type="ChEBI" id="CHEBI:59789"/>
        <label>1</label>
    </ligand>
</feature>
<evidence type="ECO:0000256" key="16">
    <source>
        <dbReference type="PIRSR" id="PIRSR000167-2"/>
    </source>
</evidence>
<evidence type="ECO:0000256" key="14">
    <source>
        <dbReference type="PIRNR" id="PIRNR000167"/>
    </source>
</evidence>
<keyword evidence="6 14" id="KW-0963">Cytoplasm</keyword>
<dbReference type="Proteomes" id="UP000095347">
    <property type="component" value="Unassembled WGS sequence"/>
</dbReference>
<dbReference type="InterPro" id="IPR004558">
    <property type="entry name" value="Coprogen_oxidase_HemN"/>
</dbReference>
<dbReference type="GO" id="GO:0051989">
    <property type="term" value="F:coproporphyrinogen dehydrogenase activity"/>
    <property type="evidence" value="ECO:0007669"/>
    <property type="project" value="UniProtKB-EC"/>
</dbReference>
<comment type="caution">
    <text evidence="18">The sequence shown here is derived from an EMBL/GenBank/DDBJ whole genome shotgun (WGS) entry which is preliminary data.</text>
</comment>
<comment type="cofactor">
    <cofactor evidence="14 16">
        <name>[4Fe-4S] cluster</name>
        <dbReference type="ChEBI" id="CHEBI:49883"/>
    </cofactor>
    <text evidence="14 16">Binds 1 [4Fe-4S] cluster. The cluster is coordinated with 3 cysteines and an exchangeable S-adenosyl-L-methionine.</text>
</comment>
<feature type="binding site" evidence="16">
    <location>
        <position position="60"/>
    </location>
    <ligand>
        <name>[4Fe-4S] cluster</name>
        <dbReference type="ChEBI" id="CHEBI:49883"/>
        <note>4Fe-4S-S-AdoMet</note>
    </ligand>
</feature>
<keyword evidence="7 14" id="KW-0949">S-adenosyl-L-methionine</keyword>
<protein>
    <recommendedName>
        <fullName evidence="14">Coproporphyrinogen-III oxidase</fullName>
        <ecNumber evidence="14">1.3.98.3</ecNumber>
    </recommendedName>
</protein>
<evidence type="ECO:0000256" key="12">
    <source>
        <dbReference type="ARBA" id="ARBA00023244"/>
    </source>
</evidence>
<evidence type="ECO:0000256" key="2">
    <source>
        <dbReference type="ARBA" id="ARBA00004785"/>
    </source>
</evidence>
<feature type="binding site" evidence="15">
    <location>
        <position position="324"/>
    </location>
    <ligand>
        <name>S-adenosyl-L-methionine</name>
        <dbReference type="ChEBI" id="CHEBI:59789"/>
        <label>1</label>
    </ligand>
</feature>
<evidence type="ECO:0000313" key="19">
    <source>
        <dbReference type="Proteomes" id="UP000095347"/>
    </source>
</evidence>
<dbReference type="InterPro" id="IPR058240">
    <property type="entry name" value="rSAM_sf"/>
</dbReference>
<keyword evidence="10 14" id="KW-0408">Iron</keyword>
<dbReference type="CDD" id="cd01335">
    <property type="entry name" value="Radical_SAM"/>
    <property type="match status" value="1"/>
</dbReference>
<feature type="binding site" evidence="15">
    <location>
        <position position="179"/>
    </location>
    <ligand>
        <name>S-adenosyl-L-methionine</name>
        <dbReference type="ChEBI" id="CHEBI:59789"/>
        <label>2</label>
    </ligand>
</feature>
<evidence type="ECO:0000256" key="4">
    <source>
        <dbReference type="ARBA" id="ARBA00011245"/>
    </source>
</evidence>
<dbReference type="PIRSF" id="PIRSF000167">
    <property type="entry name" value="HemN"/>
    <property type="match status" value="1"/>
</dbReference>
<dbReference type="Pfam" id="PF04055">
    <property type="entry name" value="Radical_SAM"/>
    <property type="match status" value="1"/>
</dbReference>
<accession>A0A1E5QBF2</accession>
<dbReference type="EMBL" id="MCGG01000010">
    <property type="protein sequence ID" value="OEJ68917.1"/>
    <property type="molecule type" value="Genomic_DNA"/>
</dbReference>
<name>A0A1E5QBF2_9PROT</name>
<feature type="binding site" evidence="15">
    <location>
        <position position="167"/>
    </location>
    <ligand>
        <name>S-adenosyl-L-methionine</name>
        <dbReference type="ChEBI" id="CHEBI:59789"/>
        <label>2</label>
    </ligand>
</feature>
<gene>
    <name evidence="18" type="ORF">BEN30_05260</name>
</gene>
<sequence>MTNDLINKYDLRVPRYTSYPTAPHFNEGVNGAVYKKWLSELPQGTPLSLYFHIPFCDEMCWFCGCYTKIVKRYDPVKEYLGALLAEIDLVADALPGRFSAKHLHWGGGSPTMLKGEDWLAIMTKLRDRFDVTDDAEVAVELDPRTATEDYVRELQLAGVNRASIGVQSYEPKVQEAINRIQPYETTKQVIEWLRAHDITRINMDLMYGLPFQDTAEIERMVDLTVDLQPNRIALFGYAHVPWMKSHQKLIKEETLPDAAERWKQFTLAVERLKALGYVQIGFDHFAHPDDSMANAVETGELHRNFQGYTTDSAPAMLGFGASAIGYLPQGYVQNEQPLKAYSQAIYSGVLPAARGIELSADDKLRRDIIERIMCDLTVDLADVCKAHDFEVSTLTDDVAKLAPLSADGICTVDDTRITVSEDGRPFVRLVASAFDAYLGSGQGRHSKAV</sequence>
<dbReference type="NCBIfam" id="TIGR00538">
    <property type="entry name" value="hemN"/>
    <property type="match status" value="1"/>
</dbReference>
<comment type="pathway">
    <text evidence="2 14">Porphyrin-containing compound metabolism; protoporphyrin-IX biosynthesis; protoporphyrinogen-IX from coproporphyrinogen-III (AdoMet route): step 1/1.</text>
</comment>
<dbReference type="PANTHER" id="PTHR13932:SF6">
    <property type="entry name" value="OXYGEN-INDEPENDENT COPROPORPHYRINOGEN III OXIDASE"/>
    <property type="match status" value="1"/>
</dbReference>
<evidence type="ECO:0000256" key="3">
    <source>
        <dbReference type="ARBA" id="ARBA00005493"/>
    </source>
</evidence>
<comment type="similarity">
    <text evidence="3 14">Belongs to the anaerobic coproporphyrinogen-III oxidase family.</text>
</comment>
<evidence type="ECO:0000256" key="13">
    <source>
        <dbReference type="ARBA" id="ARBA00048321"/>
    </source>
</evidence>
<dbReference type="AlphaFoldDB" id="A0A1E5QBF2"/>
<dbReference type="EC" id="1.3.98.3" evidence="14"/>
<dbReference type="SFLD" id="SFLDG01065">
    <property type="entry name" value="anaerobic_coproporphyrinogen-I"/>
    <property type="match status" value="1"/>
</dbReference>
<evidence type="ECO:0000256" key="11">
    <source>
        <dbReference type="ARBA" id="ARBA00023014"/>
    </source>
</evidence>
<keyword evidence="19" id="KW-1185">Reference proteome</keyword>
<dbReference type="InterPro" id="IPR034505">
    <property type="entry name" value="Coproporphyrinogen-III_oxidase"/>
</dbReference>
<evidence type="ECO:0000259" key="17">
    <source>
        <dbReference type="PROSITE" id="PS51918"/>
    </source>
</evidence>
<evidence type="ECO:0000256" key="6">
    <source>
        <dbReference type="ARBA" id="ARBA00022490"/>
    </source>
</evidence>
<feature type="binding site" evidence="15">
    <location>
        <position position="204"/>
    </location>
    <ligand>
        <name>S-adenosyl-L-methionine</name>
        <dbReference type="ChEBI" id="CHEBI:59789"/>
        <label>2</label>
    </ligand>
</feature>
<comment type="subunit">
    <text evidence="4">Monomer.</text>
</comment>
<evidence type="ECO:0000256" key="5">
    <source>
        <dbReference type="ARBA" id="ARBA00022485"/>
    </source>
</evidence>
<dbReference type="Gene3D" id="3.30.750.200">
    <property type="match status" value="1"/>
</dbReference>
<feature type="domain" description="Radical SAM core" evidence="17">
    <location>
        <begin position="41"/>
        <end position="278"/>
    </location>
</feature>
<dbReference type="PANTHER" id="PTHR13932">
    <property type="entry name" value="COPROPORPHYRINIGEN III OXIDASE"/>
    <property type="match status" value="1"/>
</dbReference>
<feature type="binding site" evidence="15">
    <location>
        <position position="50"/>
    </location>
    <ligand>
        <name>S-adenosyl-L-methionine</name>
        <dbReference type="ChEBI" id="CHEBI:59789"/>
        <label>1</label>
    </ligand>
</feature>
<keyword evidence="11 14" id="KW-0411">Iron-sulfur</keyword>
<dbReference type="GO" id="GO:0051539">
    <property type="term" value="F:4 iron, 4 sulfur cluster binding"/>
    <property type="evidence" value="ECO:0007669"/>
    <property type="project" value="UniProtKB-KW"/>
</dbReference>
<comment type="subcellular location">
    <subcellularLocation>
        <location evidence="1 14">Cytoplasm</location>
    </subcellularLocation>
</comment>
<dbReference type="SMART" id="SM00729">
    <property type="entry name" value="Elp3"/>
    <property type="match status" value="1"/>
</dbReference>
<comment type="catalytic activity">
    <reaction evidence="13 14">
        <text>coproporphyrinogen III + 2 S-adenosyl-L-methionine = protoporphyrinogen IX + 2 5'-deoxyadenosine + 2 L-methionine + 2 CO2</text>
        <dbReference type="Rhea" id="RHEA:15425"/>
        <dbReference type="ChEBI" id="CHEBI:16526"/>
        <dbReference type="ChEBI" id="CHEBI:17319"/>
        <dbReference type="ChEBI" id="CHEBI:57307"/>
        <dbReference type="ChEBI" id="CHEBI:57309"/>
        <dbReference type="ChEBI" id="CHEBI:57844"/>
        <dbReference type="ChEBI" id="CHEBI:59789"/>
        <dbReference type="EC" id="1.3.98.3"/>
    </reaction>
</comment>
<reference evidence="19" key="1">
    <citation type="submission" date="2016-07" db="EMBL/GenBank/DDBJ databases">
        <authorList>
            <person name="Florea S."/>
            <person name="Webb J.S."/>
            <person name="Jaromczyk J."/>
            <person name="Schardl C.L."/>
        </authorList>
    </citation>
    <scope>NUCLEOTIDE SEQUENCE [LARGE SCALE GENOMIC DNA]</scope>
    <source>
        <strain evidence="19">MV-1</strain>
    </source>
</reference>
<dbReference type="GO" id="GO:0006782">
    <property type="term" value="P:protoporphyrinogen IX biosynthetic process"/>
    <property type="evidence" value="ECO:0007669"/>
    <property type="project" value="UniProtKB-UniPathway"/>
</dbReference>
<keyword evidence="9 14" id="KW-0560">Oxidoreductase</keyword>
<feature type="binding site" evidence="15">
    <location>
        <position position="238"/>
    </location>
    <ligand>
        <name>S-adenosyl-L-methionine</name>
        <dbReference type="ChEBI" id="CHEBI:59789"/>
        <label>2</label>
    </ligand>
</feature>
<evidence type="ECO:0000256" key="9">
    <source>
        <dbReference type="ARBA" id="ARBA00023002"/>
    </source>
</evidence>